<feature type="modified residue" description="N6-(pyridoxal phosphate)lysine" evidence="8">
    <location>
        <position position="259"/>
    </location>
</feature>
<dbReference type="PANTHER" id="PTHR11680">
    <property type="entry name" value="SERINE HYDROXYMETHYLTRANSFERASE"/>
    <property type="match status" value="1"/>
</dbReference>
<evidence type="ECO:0000259" key="10">
    <source>
        <dbReference type="Pfam" id="PF00464"/>
    </source>
</evidence>
<dbReference type="InterPro" id="IPR001085">
    <property type="entry name" value="Ser_HO-MeTrfase"/>
</dbReference>
<dbReference type="Pfam" id="PF00464">
    <property type="entry name" value="SHMT"/>
    <property type="match status" value="2"/>
</dbReference>
<proteinExistence type="inferred from homology"/>
<accession>A0A978VEQ0</accession>
<dbReference type="InterPro" id="IPR015424">
    <property type="entry name" value="PyrdxlP-dep_Trfase"/>
</dbReference>
<reference evidence="11" key="1">
    <citation type="journal article" date="2021" name="Front. Plant Sci.">
        <title>Chromosome-Scale Genome Assembly for Chinese Sour Jujube and Insights Into Its Genome Evolution and Domestication Signature.</title>
        <authorList>
            <person name="Shen L.-Y."/>
            <person name="Luo H."/>
            <person name="Wang X.-L."/>
            <person name="Wang X.-M."/>
            <person name="Qiu X.-J."/>
            <person name="Liu H."/>
            <person name="Zhou S.-S."/>
            <person name="Jia K.-H."/>
            <person name="Nie S."/>
            <person name="Bao Y.-T."/>
            <person name="Zhang R.-G."/>
            <person name="Yun Q.-Z."/>
            <person name="Chai Y.-H."/>
            <person name="Lu J.-Y."/>
            <person name="Li Y."/>
            <person name="Zhao S.-W."/>
            <person name="Mao J.-F."/>
            <person name="Jia S.-G."/>
            <person name="Mao Y.-M."/>
        </authorList>
    </citation>
    <scope>NUCLEOTIDE SEQUENCE</scope>
    <source>
        <strain evidence="11">AT0</strain>
        <tissue evidence="11">Leaf</tissue>
    </source>
</reference>
<evidence type="ECO:0000313" key="11">
    <source>
        <dbReference type="EMBL" id="KAH7528839.1"/>
    </source>
</evidence>
<feature type="domain" description="Serine hydroxymethyltransferase-like" evidence="10">
    <location>
        <begin position="28"/>
        <end position="292"/>
    </location>
</feature>
<keyword evidence="7 8" id="KW-0663">Pyridoxal phosphate</keyword>
<dbReference type="Gene3D" id="3.90.1150.10">
    <property type="entry name" value="Aspartate Aminotransferase, domain 1"/>
    <property type="match status" value="1"/>
</dbReference>
<evidence type="ECO:0000256" key="1">
    <source>
        <dbReference type="ARBA" id="ARBA00001528"/>
    </source>
</evidence>
<comment type="caution">
    <text evidence="11">The sequence shown here is derived from an EMBL/GenBank/DDBJ whole genome shotgun (WGS) entry which is preliminary data.</text>
</comment>
<dbReference type="Proteomes" id="UP000813462">
    <property type="component" value="Unassembled WGS sequence"/>
</dbReference>
<dbReference type="FunFam" id="3.40.640.10:FF:000050">
    <property type="entry name" value="Serine hydroxymethyltransferase"/>
    <property type="match status" value="1"/>
</dbReference>
<dbReference type="InterPro" id="IPR015421">
    <property type="entry name" value="PyrdxlP-dep_Trfase_major"/>
</dbReference>
<dbReference type="GO" id="GO:0035999">
    <property type="term" value="P:tetrahydrofolate interconversion"/>
    <property type="evidence" value="ECO:0007669"/>
    <property type="project" value="InterPro"/>
</dbReference>
<dbReference type="SUPFAM" id="SSF53383">
    <property type="entry name" value="PLP-dependent transferases"/>
    <property type="match status" value="1"/>
</dbReference>
<evidence type="ECO:0000313" key="12">
    <source>
        <dbReference type="Proteomes" id="UP000813462"/>
    </source>
</evidence>
<protein>
    <recommendedName>
        <fullName evidence="9">Serine hydroxymethyltransferase</fullName>
        <ecNumber evidence="9">2.1.2.1</ecNumber>
    </recommendedName>
</protein>
<comment type="catalytic activity">
    <reaction evidence="1 9">
        <text>(6R)-5,10-methylene-5,6,7,8-tetrahydrofolate + glycine + H2O = (6S)-5,6,7,8-tetrahydrofolate + L-serine</text>
        <dbReference type="Rhea" id="RHEA:15481"/>
        <dbReference type="ChEBI" id="CHEBI:15377"/>
        <dbReference type="ChEBI" id="CHEBI:15636"/>
        <dbReference type="ChEBI" id="CHEBI:33384"/>
        <dbReference type="ChEBI" id="CHEBI:57305"/>
        <dbReference type="ChEBI" id="CHEBI:57453"/>
        <dbReference type="EC" id="2.1.2.1"/>
    </reaction>
</comment>
<dbReference type="GO" id="GO:0030170">
    <property type="term" value="F:pyridoxal phosphate binding"/>
    <property type="evidence" value="ECO:0007669"/>
    <property type="project" value="InterPro"/>
</dbReference>
<dbReference type="EMBL" id="JAEACU010000005">
    <property type="protein sequence ID" value="KAH7528839.1"/>
    <property type="molecule type" value="Genomic_DNA"/>
</dbReference>
<keyword evidence="6 9" id="KW-0808">Transferase</keyword>
<feature type="domain" description="Serine hydroxymethyltransferase-like" evidence="10">
    <location>
        <begin position="294"/>
        <end position="378"/>
    </location>
</feature>
<comment type="function">
    <text evidence="9">Interconversion of serine and glycine.</text>
</comment>
<evidence type="ECO:0000256" key="5">
    <source>
        <dbReference type="ARBA" id="ARBA00022563"/>
    </source>
</evidence>
<organism evidence="11 12">
    <name type="scientific">Ziziphus jujuba var. spinosa</name>
    <dbReference type="NCBI Taxonomy" id="714518"/>
    <lineage>
        <taxon>Eukaryota</taxon>
        <taxon>Viridiplantae</taxon>
        <taxon>Streptophyta</taxon>
        <taxon>Embryophyta</taxon>
        <taxon>Tracheophyta</taxon>
        <taxon>Spermatophyta</taxon>
        <taxon>Magnoliopsida</taxon>
        <taxon>eudicotyledons</taxon>
        <taxon>Gunneridae</taxon>
        <taxon>Pentapetalae</taxon>
        <taxon>rosids</taxon>
        <taxon>fabids</taxon>
        <taxon>Rosales</taxon>
        <taxon>Rhamnaceae</taxon>
        <taxon>Paliureae</taxon>
        <taxon>Ziziphus</taxon>
    </lineage>
</organism>
<keyword evidence="5 9" id="KW-0554">One-carbon metabolism</keyword>
<dbReference type="GO" id="GO:0004372">
    <property type="term" value="F:glycine hydroxymethyltransferase activity"/>
    <property type="evidence" value="ECO:0007669"/>
    <property type="project" value="UniProtKB-EC"/>
</dbReference>
<dbReference type="GO" id="GO:0019264">
    <property type="term" value="P:glycine biosynthetic process from serine"/>
    <property type="evidence" value="ECO:0007669"/>
    <property type="project" value="InterPro"/>
</dbReference>
<evidence type="ECO:0000256" key="2">
    <source>
        <dbReference type="ARBA" id="ARBA00001933"/>
    </source>
</evidence>
<dbReference type="PIRSF" id="PIRSF000412">
    <property type="entry name" value="SHMT"/>
    <property type="match status" value="1"/>
</dbReference>
<dbReference type="Gene3D" id="3.40.640.10">
    <property type="entry name" value="Type I PLP-dependent aspartate aminotransferase-like (Major domain)"/>
    <property type="match status" value="1"/>
</dbReference>
<dbReference type="PANTHER" id="PTHR11680:SF63">
    <property type="entry name" value="SERINE HYDROXYMETHYLTRANSFERASE 3, CHLOROPLASTIC"/>
    <property type="match status" value="1"/>
</dbReference>
<evidence type="ECO:0000256" key="6">
    <source>
        <dbReference type="ARBA" id="ARBA00022679"/>
    </source>
</evidence>
<dbReference type="PROSITE" id="PS00096">
    <property type="entry name" value="SHMT"/>
    <property type="match status" value="1"/>
</dbReference>
<dbReference type="InterPro" id="IPR019798">
    <property type="entry name" value="Ser_HO-MeTrfase_PLP_BS"/>
</dbReference>
<evidence type="ECO:0000256" key="7">
    <source>
        <dbReference type="ARBA" id="ARBA00022898"/>
    </source>
</evidence>
<evidence type="ECO:0000256" key="8">
    <source>
        <dbReference type="PIRSR" id="PIRSR000412-50"/>
    </source>
</evidence>
<comment type="pathway">
    <text evidence="3 9">One-carbon metabolism; tetrahydrofolate interconversion.</text>
</comment>
<sequence length="434" mass="48119">MHEHLVWADFLCVDFVMIGNGSFVDHGLSEADPEVSTIIGKEKERQFKSLELIASENFTYRAVMEAVGSCLTNKYSEGLPGKRYYGGNEYIDELETLCQKRALDAFHLDEKKWGVNVQPLSGSPANFEVYTAILNPHDRIMGLDLPHGGHLSHGFMTPKRRVSGTSIYFESMPYRLDISTGLVDYDMLEKTANLFRPKLIIAGASAYPRDFDYPRMRKIADEVGAFLLMDMAHISGLVAASVVADPFEFCDIVTTTTHKSLRGPRGGMIFFRKDPILGVDLESAINNAVFPGGSNCRALANRLIELGYKLVSGGSDNHLVLVDLRPLALSFFIWREIVRITTLCDKSALVPGGIRIGSPALTTRGFTEKEFILVADLIHEGVQIALDAKRSVSGSKLQDFMKFVTSHDFSLIDRVSDLRARVEALTTQFPMPGV</sequence>
<dbReference type="InterPro" id="IPR049943">
    <property type="entry name" value="Ser_HO-MeTrfase-like"/>
</dbReference>
<name>A0A978VEQ0_ZIZJJ</name>
<gene>
    <name evidence="11" type="ORF">FEM48_Zijuj05G0118100</name>
</gene>
<dbReference type="InterPro" id="IPR039429">
    <property type="entry name" value="SHMT-like_dom"/>
</dbReference>
<comment type="similarity">
    <text evidence="4 9">Belongs to the SHMT family.</text>
</comment>
<evidence type="ECO:0000256" key="9">
    <source>
        <dbReference type="RuleBase" id="RU000585"/>
    </source>
</evidence>
<evidence type="ECO:0000256" key="4">
    <source>
        <dbReference type="ARBA" id="ARBA00006376"/>
    </source>
</evidence>
<dbReference type="AlphaFoldDB" id="A0A978VEQ0"/>
<dbReference type="GO" id="GO:0005739">
    <property type="term" value="C:mitochondrion"/>
    <property type="evidence" value="ECO:0007669"/>
    <property type="project" value="TreeGrafter"/>
</dbReference>
<dbReference type="InterPro" id="IPR015422">
    <property type="entry name" value="PyrdxlP-dep_Trfase_small"/>
</dbReference>
<dbReference type="CDD" id="cd00378">
    <property type="entry name" value="SHMT"/>
    <property type="match status" value="1"/>
</dbReference>
<comment type="cofactor">
    <cofactor evidence="2 8 9">
        <name>pyridoxal 5'-phosphate</name>
        <dbReference type="ChEBI" id="CHEBI:597326"/>
    </cofactor>
</comment>
<evidence type="ECO:0000256" key="3">
    <source>
        <dbReference type="ARBA" id="ARBA00004777"/>
    </source>
</evidence>
<dbReference type="EC" id="2.1.2.1" evidence="9"/>